<dbReference type="InterPro" id="IPR006304">
    <property type="entry name" value="T3SS_SpaR/YscT"/>
</dbReference>
<dbReference type="InterPro" id="IPR002010">
    <property type="entry name" value="T3SS_IM_R"/>
</dbReference>
<comment type="similarity">
    <text evidence="2 7">Belongs to the FliR/MopE/SpaR family.</text>
</comment>
<keyword evidence="3 7" id="KW-1003">Cell membrane</keyword>
<keyword evidence="5 7" id="KW-1133">Transmembrane helix</keyword>
<evidence type="ECO:0000256" key="1">
    <source>
        <dbReference type="ARBA" id="ARBA00004651"/>
    </source>
</evidence>
<evidence type="ECO:0000313" key="9">
    <source>
        <dbReference type="Proteomes" id="UP000050455"/>
    </source>
</evidence>
<feature type="transmembrane region" description="Helical" evidence="7">
    <location>
        <begin position="45"/>
        <end position="66"/>
    </location>
</feature>
<dbReference type="GO" id="GO:0005886">
    <property type="term" value="C:plasma membrane"/>
    <property type="evidence" value="ECO:0007669"/>
    <property type="project" value="UniProtKB-SubCell"/>
</dbReference>
<comment type="caution">
    <text evidence="8">The sequence shown here is derived from an EMBL/GenBank/DDBJ whole genome shotgun (WGS) entry which is preliminary data.</text>
</comment>
<dbReference type="PANTHER" id="PTHR30065:SF1">
    <property type="entry name" value="SURFACE PRESENTATION OF ANTIGENS PROTEIN SPAR"/>
    <property type="match status" value="1"/>
</dbReference>
<feature type="transmembrane region" description="Helical" evidence="7">
    <location>
        <begin position="12"/>
        <end position="33"/>
    </location>
</feature>
<feature type="transmembrane region" description="Helical" evidence="7">
    <location>
        <begin position="192"/>
        <end position="212"/>
    </location>
</feature>
<evidence type="ECO:0000256" key="5">
    <source>
        <dbReference type="ARBA" id="ARBA00022989"/>
    </source>
</evidence>
<feature type="transmembrane region" description="Helical" evidence="7">
    <location>
        <begin position="232"/>
        <end position="250"/>
    </location>
</feature>
<evidence type="ECO:0000256" key="4">
    <source>
        <dbReference type="ARBA" id="ARBA00022692"/>
    </source>
</evidence>
<keyword evidence="4 7" id="KW-0812">Transmembrane</keyword>
<feature type="transmembrane region" description="Helical" evidence="7">
    <location>
        <begin position="130"/>
        <end position="154"/>
    </location>
</feature>
<evidence type="ECO:0000256" key="6">
    <source>
        <dbReference type="ARBA" id="ARBA00023136"/>
    </source>
</evidence>
<dbReference type="PRINTS" id="PR00953">
    <property type="entry name" value="TYPE3IMRPROT"/>
</dbReference>
<gene>
    <name evidence="8" type="ORF">ALO64_01923</name>
</gene>
<protein>
    <submittedName>
        <fullName evidence="8">Putative Type III secretion component</fullName>
    </submittedName>
</protein>
<dbReference type="RefSeq" id="WP_044344556.1">
    <property type="nucleotide sequence ID" value="NZ_JYHE01000065.1"/>
</dbReference>
<dbReference type="EMBL" id="LJQT01000052">
    <property type="protein sequence ID" value="KPX94751.1"/>
    <property type="molecule type" value="Genomic_DNA"/>
</dbReference>
<reference evidence="8 9" key="1">
    <citation type="submission" date="2015-09" db="EMBL/GenBank/DDBJ databases">
        <title>Genome announcement of multiple Pseudomonas syringae strains.</title>
        <authorList>
            <person name="Thakur S."/>
            <person name="Wang P.W."/>
            <person name="Gong Y."/>
            <person name="Weir B.S."/>
            <person name="Guttman D.S."/>
        </authorList>
    </citation>
    <scope>NUCLEOTIDE SEQUENCE [LARGE SCALE GENOMIC DNA]</scope>
    <source>
        <strain evidence="8 9">ICMP6289</strain>
    </source>
</reference>
<sequence>MGADLTNAFIEIAYPVISSASLAASRAMGVVIITPAFNRLGLTGMIRGCVAVAISVPMILPVFSAFTSMPEHSGFFLAGLMIKELLIGLLIGLLFGIPFWAAEVAGELIDLQRGSTMEQLVDPLGQGEASVMATLLTVMLITLFFMSGGFILMVDGYYHSYQLWPVTEFTPLFSSAALTSILAILDQVMRIGVLMVAPLLIAMLITDLMLAYLSRMAPSLHIFDLSLPVKNLFFAVLMVVYIGFLIPVMIDQLAQFRGTVEVLKTLASEGLG</sequence>
<dbReference type="PATRIC" id="fig|86176.4.peg.2099"/>
<dbReference type="NCBIfam" id="TIGR01401">
    <property type="entry name" value="fliR_like_III"/>
    <property type="match status" value="1"/>
</dbReference>
<accession>A0A0N8S618</accession>
<comment type="subcellular location">
    <subcellularLocation>
        <location evidence="1 7">Cell membrane</location>
        <topology evidence="1 7">Multi-pass membrane protein</topology>
    </subcellularLocation>
</comment>
<evidence type="ECO:0000256" key="3">
    <source>
        <dbReference type="ARBA" id="ARBA00022475"/>
    </source>
</evidence>
<dbReference type="Proteomes" id="UP000050455">
    <property type="component" value="Unassembled WGS sequence"/>
</dbReference>
<keyword evidence="9" id="KW-1185">Reference proteome</keyword>
<name>A0A0N8S618_9PSED</name>
<keyword evidence="6 7" id="KW-0472">Membrane</keyword>
<evidence type="ECO:0000256" key="2">
    <source>
        <dbReference type="ARBA" id="ARBA00009772"/>
    </source>
</evidence>
<dbReference type="GO" id="GO:0006605">
    <property type="term" value="P:protein targeting"/>
    <property type="evidence" value="ECO:0007669"/>
    <property type="project" value="UniProtKB-UniRule"/>
</dbReference>
<evidence type="ECO:0000256" key="7">
    <source>
        <dbReference type="RuleBase" id="RU362072"/>
    </source>
</evidence>
<proteinExistence type="inferred from homology"/>
<dbReference type="AlphaFoldDB" id="A0A0N8S618"/>
<dbReference type="PANTHER" id="PTHR30065">
    <property type="entry name" value="FLAGELLAR BIOSYNTHETIC PROTEIN FLIR"/>
    <property type="match status" value="1"/>
</dbReference>
<dbReference type="Pfam" id="PF01311">
    <property type="entry name" value="Bac_export_1"/>
    <property type="match status" value="1"/>
</dbReference>
<organism evidence="8 9">
    <name type="scientific">Pseudomonas meliae</name>
    <dbReference type="NCBI Taxonomy" id="86176"/>
    <lineage>
        <taxon>Bacteria</taxon>
        <taxon>Pseudomonadati</taxon>
        <taxon>Pseudomonadota</taxon>
        <taxon>Gammaproteobacteria</taxon>
        <taxon>Pseudomonadales</taxon>
        <taxon>Pseudomonadaceae</taxon>
        <taxon>Pseudomonas</taxon>
    </lineage>
</organism>
<evidence type="ECO:0000313" key="8">
    <source>
        <dbReference type="EMBL" id="KPX94751.1"/>
    </source>
</evidence>